<evidence type="ECO:0000259" key="6">
    <source>
        <dbReference type="PROSITE" id="PS01124"/>
    </source>
</evidence>
<dbReference type="InterPro" id="IPR003313">
    <property type="entry name" value="AraC-bd"/>
</dbReference>
<evidence type="ECO:0000313" key="8">
    <source>
        <dbReference type="Proteomes" id="UP000315751"/>
    </source>
</evidence>
<evidence type="ECO:0000256" key="2">
    <source>
        <dbReference type="ARBA" id="ARBA00023015"/>
    </source>
</evidence>
<keyword evidence="4" id="KW-0010">Activator</keyword>
<evidence type="ECO:0000256" key="3">
    <source>
        <dbReference type="ARBA" id="ARBA00023125"/>
    </source>
</evidence>
<dbReference type="InterPro" id="IPR020449">
    <property type="entry name" value="Tscrpt_reg_AraC-type_HTH"/>
</dbReference>
<dbReference type="PANTHER" id="PTHR11019:SF159">
    <property type="entry name" value="TRANSCRIPTIONAL REGULATOR-RELATED"/>
    <property type="match status" value="1"/>
</dbReference>
<name>A0A560HFN7_9PROT</name>
<dbReference type="PANTHER" id="PTHR11019">
    <property type="entry name" value="HTH-TYPE TRANSCRIPTIONAL REGULATOR NIMR"/>
    <property type="match status" value="1"/>
</dbReference>
<dbReference type="SUPFAM" id="SSF46689">
    <property type="entry name" value="Homeodomain-like"/>
    <property type="match status" value="2"/>
</dbReference>
<keyword evidence="5" id="KW-0804">Transcription</keyword>
<sequence>MADPFLIRSLALTFSDGHRLHAHRHDWGQLLYAARGVMRVTAGDVVWLVPPAQAVWLPPGVGHAVDMRGAVAMRTLYIAPTLAAPTLAADVDALPAACQVLGVAPLLRELILHVVSVGMLRADLPDQARLAGVLMDRLAAAERLPLSLPWPRDRRAIAVAERLRRDPADGADLDALGAAAGASARTLQRLFKEETGQRFGEWRQRLRLLHAASLLGSGLSVTQAGLESGYDSTSAFVSAFRRRLGVTPARYRPSISAS</sequence>
<dbReference type="GO" id="GO:0003700">
    <property type="term" value="F:DNA-binding transcription factor activity"/>
    <property type="evidence" value="ECO:0007669"/>
    <property type="project" value="InterPro"/>
</dbReference>
<dbReference type="RefSeq" id="WP_145729653.1">
    <property type="nucleotide sequence ID" value="NZ_VITR01000002.1"/>
</dbReference>
<dbReference type="InterPro" id="IPR009057">
    <property type="entry name" value="Homeodomain-like_sf"/>
</dbReference>
<dbReference type="InterPro" id="IPR011051">
    <property type="entry name" value="RmlC_Cupin_sf"/>
</dbReference>
<dbReference type="AlphaFoldDB" id="A0A560HFN7"/>
<dbReference type="Pfam" id="PF12833">
    <property type="entry name" value="HTH_18"/>
    <property type="match status" value="1"/>
</dbReference>
<dbReference type="PROSITE" id="PS00041">
    <property type="entry name" value="HTH_ARAC_FAMILY_1"/>
    <property type="match status" value="1"/>
</dbReference>
<accession>A0A560HFN7</accession>
<dbReference type="SMART" id="SM00342">
    <property type="entry name" value="HTH_ARAC"/>
    <property type="match status" value="1"/>
</dbReference>
<evidence type="ECO:0000256" key="4">
    <source>
        <dbReference type="ARBA" id="ARBA00023159"/>
    </source>
</evidence>
<dbReference type="CDD" id="cd06124">
    <property type="entry name" value="cupin_NimR-like_N"/>
    <property type="match status" value="1"/>
</dbReference>
<reference evidence="7 8" key="1">
    <citation type="submission" date="2019-06" db="EMBL/GenBank/DDBJ databases">
        <title>Genomic Encyclopedia of Type Strains, Phase IV (KMG-V): Genome sequencing to study the core and pangenomes of soil and plant-associated prokaryotes.</title>
        <authorList>
            <person name="Whitman W."/>
        </authorList>
    </citation>
    <scope>NUCLEOTIDE SEQUENCE [LARGE SCALE GENOMIC DNA]</scope>
    <source>
        <strain evidence="7 8">BR 11622</strain>
    </source>
</reference>
<dbReference type="OrthoDB" id="9804543at2"/>
<dbReference type="InterPro" id="IPR018060">
    <property type="entry name" value="HTH_AraC"/>
</dbReference>
<organism evidence="7 8">
    <name type="scientific">Nitrospirillum amazonense</name>
    <dbReference type="NCBI Taxonomy" id="28077"/>
    <lineage>
        <taxon>Bacteria</taxon>
        <taxon>Pseudomonadati</taxon>
        <taxon>Pseudomonadota</taxon>
        <taxon>Alphaproteobacteria</taxon>
        <taxon>Rhodospirillales</taxon>
        <taxon>Azospirillaceae</taxon>
        <taxon>Nitrospirillum</taxon>
    </lineage>
</organism>
<keyword evidence="2" id="KW-0805">Transcription regulation</keyword>
<dbReference type="Gene3D" id="2.60.120.10">
    <property type="entry name" value="Jelly Rolls"/>
    <property type="match status" value="1"/>
</dbReference>
<dbReference type="GO" id="GO:0043565">
    <property type="term" value="F:sequence-specific DNA binding"/>
    <property type="evidence" value="ECO:0007669"/>
    <property type="project" value="InterPro"/>
</dbReference>
<dbReference type="Pfam" id="PF02311">
    <property type="entry name" value="AraC_binding"/>
    <property type="match status" value="1"/>
</dbReference>
<evidence type="ECO:0000256" key="5">
    <source>
        <dbReference type="ARBA" id="ARBA00023163"/>
    </source>
</evidence>
<protein>
    <submittedName>
        <fullName evidence="7">AraC family transcriptional regulator</fullName>
    </submittedName>
</protein>
<dbReference type="PROSITE" id="PS01124">
    <property type="entry name" value="HTH_ARAC_FAMILY_2"/>
    <property type="match status" value="1"/>
</dbReference>
<dbReference type="Gene3D" id="1.10.10.60">
    <property type="entry name" value="Homeodomain-like"/>
    <property type="match status" value="1"/>
</dbReference>
<dbReference type="EMBL" id="VITR01000002">
    <property type="protein sequence ID" value="TWB45242.1"/>
    <property type="molecule type" value="Genomic_DNA"/>
</dbReference>
<comment type="caution">
    <text evidence="7">The sequence shown here is derived from an EMBL/GenBank/DDBJ whole genome shotgun (WGS) entry which is preliminary data.</text>
</comment>
<keyword evidence="1" id="KW-0678">Repressor</keyword>
<dbReference type="FunFam" id="1.10.10.60:FF:000132">
    <property type="entry name" value="AraC family transcriptional regulator"/>
    <property type="match status" value="1"/>
</dbReference>
<gene>
    <name evidence="7" type="ORF">FBZ90_102197</name>
</gene>
<evidence type="ECO:0000313" key="7">
    <source>
        <dbReference type="EMBL" id="TWB45242.1"/>
    </source>
</evidence>
<keyword evidence="3" id="KW-0238">DNA-binding</keyword>
<proteinExistence type="predicted"/>
<dbReference type="Proteomes" id="UP000315751">
    <property type="component" value="Unassembled WGS sequence"/>
</dbReference>
<feature type="domain" description="HTH araC/xylS-type" evidence="6">
    <location>
        <begin position="153"/>
        <end position="254"/>
    </location>
</feature>
<dbReference type="InterPro" id="IPR018062">
    <property type="entry name" value="HTH_AraC-typ_CS"/>
</dbReference>
<dbReference type="PRINTS" id="PR00032">
    <property type="entry name" value="HTHARAC"/>
</dbReference>
<keyword evidence="8" id="KW-1185">Reference proteome</keyword>
<evidence type="ECO:0000256" key="1">
    <source>
        <dbReference type="ARBA" id="ARBA00022491"/>
    </source>
</evidence>
<dbReference type="SUPFAM" id="SSF51182">
    <property type="entry name" value="RmlC-like cupins"/>
    <property type="match status" value="1"/>
</dbReference>
<dbReference type="InterPro" id="IPR014710">
    <property type="entry name" value="RmlC-like_jellyroll"/>
</dbReference>